<evidence type="ECO:0000259" key="9">
    <source>
        <dbReference type="Pfam" id="PF15976"/>
    </source>
</evidence>
<name>A0ABX0S0U2_9GAMM</name>
<organism evidence="11 12">
    <name type="scientific">Candidatus Pantoea communis</name>
    <dbReference type="NCBI Taxonomy" id="2608354"/>
    <lineage>
        <taxon>Bacteria</taxon>
        <taxon>Pseudomonadati</taxon>
        <taxon>Pseudomonadota</taxon>
        <taxon>Gammaproteobacteria</taxon>
        <taxon>Enterobacterales</taxon>
        <taxon>Erwiniaceae</taxon>
        <taxon>Pantoea</taxon>
    </lineage>
</organism>
<dbReference type="Proteomes" id="UP001515780">
    <property type="component" value="Unassembled WGS sequence"/>
</dbReference>
<keyword evidence="3" id="KW-0813">Transport</keyword>
<evidence type="ECO:0000259" key="10">
    <source>
        <dbReference type="Pfam" id="PF16967"/>
    </source>
</evidence>
<evidence type="ECO:0000256" key="5">
    <source>
        <dbReference type="ARBA" id="ARBA00022729"/>
    </source>
</evidence>
<dbReference type="RefSeq" id="WP_166936146.1">
    <property type="nucleotide sequence ID" value="NZ_VWXC01000023.1"/>
</dbReference>
<feature type="region of interest" description="Disordered" evidence="7">
    <location>
        <begin position="461"/>
        <end position="480"/>
    </location>
</feature>
<evidence type="ECO:0000256" key="8">
    <source>
        <dbReference type="SAM" id="SignalP"/>
    </source>
</evidence>
<feature type="compositionally biased region" description="Low complexity" evidence="7">
    <location>
        <begin position="471"/>
        <end position="480"/>
    </location>
</feature>
<evidence type="ECO:0000256" key="2">
    <source>
        <dbReference type="ARBA" id="ARBA00020795"/>
    </source>
</evidence>
<keyword evidence="4" id="KW-1029">Fimbrium biogenesis</keyword>
<feature type="domain" description="Pilus assembly protein E-set like" evidence="10">
    <location>
        <begin position="273"/>
        <end position="337"/>
    </location>
</feature>
<feature type="signal peptide" evidence="8">
    <location>
        <begin position="1"/>
        <end position="22"/>
    </location>
</feature>
<dbReference type="SUPFAM" id="SSF49464">
    <property type="entry name" value="Carboxypeptidase regulatory domain-like"/>
    <property type="match status" value="1"/>
</dbReference>
<evidence type="ECO:0000256" key="3">
    <source>
        <dbReference type="ARBA" id="ARBA00022448"/>
    </source>
</evidence>
<feature type="chain" id="PRO_5045971370" description="Probable outer membrane usher protein EcpC" evidence="8">
    <location>
        <begin position="23"/>
        <end position="831"/>
    </location>
</feature>
<dbReference type="Pfam" id="PF16967">
    <property type="entry name" value="TcfC"/>
    <property type="match status" value="1"/>
</dbReference>
<evidence type="ECO:0000313" key="11">
    <source>
        <dbReference type="EMBL" id="NIG21614.1"/>
    </source>
</evidence>
<evidence type="ECO:0000313" key="12">
    <source>
        <dbReference type="Proteomes" id="UP001515780"/>
    </source>
</evidence>
<feature type="domain" description="Pilus assembly protein C-terminal" evidence="9">
    <location>
        <begin position="723"/>
        <end position="815"/>
    </location>
</feature>
<keyword evidence="5 8" id="KW-0732">Signal</keyword>
<dbReference type="InterPro" id="IPR031917">
    <property type="entry name" value="Pilus_assem_C"/>
</dbReference>
<evidence type="ECO:0000256" key="6">
    <source>
        <dbReference type="ARBA" id="ARBA00025239"/>
    </source>
</evidence>
<dbReference type="InterPro" id="IPR008969">
    <property type="entry name" value="CarboxyPept-like_regulatory"/>
</dbReference>
<gene>
    <name evidence="11" type="ORF">F3J37_23370</name>
</gene>
<comment type="caution">
    <text evidence="11">The sequence shown here is derived from an EMBL/GenBank/DDBJ whole genome shotgun (WGS) entry which is preliminary data.</text>
</comment>
<dbReference type="Pfam" id="PF15976">
    <property type="entry name" value="CooC_C"/>
    <property type="match status" value="1"/>
</dbReference>
<dbReference type="EMBL" id="VWXC01000023">
    <property type="protein sequence ID" value="NIG21614.1"/>
    <property type="molecule type" value="Genomic_DNA"/>
</dbReference>
<evidence type="ECO:0000256" key="4">
    <source>
        <dbReference type="ARBA" id="ARBA00022558"/>
    </source>
</evidence>
<evidence type="ECO:0000256" key="1">
    <source>
        <dbReference type="ARBA" id="ARBA00009532"/>
    </source>
</evidence>
<sequence length="831" mass="89648">MTLSRSLTGITLLLCSAGAAQADAVAPQRAPSLAQQAAAMPADFRSHFFNAPISARVMLDGKLLGDASIVLSEDERVQIVNFTDVSSSEWTETERQRWLTAFSQPLALGQCNSSCPANLVAADYNLANAQLTLITSALPESAGQQLWHALPEQSSAGMLLSNQLNLSGGQQQSAAMGWLGGLEAAIGNWSAIGQYQLDRSGAKDAETQHAVTSLYLMRESQHTFYRGGLFSPDSQGVLRQPYSRGSGVTTLAGVMMGSSDTLMKDGNTPALYPIWVTANREGIAEIYRNGVLINSQPVQPGLQALDTAPLPGGIYEVEVRILEDGQETSRNVETVNKPAGWRNPEQRLRYNLFAGQQTALMSNKRNQQHGEMAAGTSLNYLIKPNMTGGVAVQKVGKEKQAGVSLDWQASQQVQLYSNLWHSSVTGYGFDSQAMWMHEKGNVALNHSRSWYTPEDALGRLSYSSRPRTEQSTSLSSSYRLNSNHGVNARLTHRSSNNGVGIDAGYNTRVAIGSTPVNLQLSAFDRPYRDNGNTRNRGMALTASFSLGSQGRSASASIGSRTDAQGGRDLYASATLNQEWENSFMKQSSVTATADRYGAGLSSYNQFDAPLANGSFWGQRSSADRQLNGGLNVGSTLALGQGKAVISRDAQQHQGGGMIVDVVSDDESVDLMAYHEAGTTPLKAGRNFIPVKAWKPGTVQIDFPGKDAPALKAWPQYLDYHHVRGGVSSHEVRVMKTVTVMGRLVDNQGTPLGGAKVINHAGRTVTESDGMFTLELHEKNPVVSIEHHSGMQCEIRLNPETEKRDELIFAGNVTCSATTLVRNKATITKELS</sequence>
<proteinExistence type="inferred from homology"/>
<reference evidence="11 12" key="1">
    <citation type="journal article" date="2019" name="bioRxiv">
        <title>Bacteria contribute to plant secondary compound degradation in a generalist herbivore system.</title>
        <authorList>
            <person name="Francoeur C.B."/>
            <person name="Khadempour L."/>
            <person name="Moreira-Soto R.D."/>
            <person name="Gotting K."/>
            <person name="Book A.J."/>
            <person name="Pinto-Tomas A.A."/>
            <person name="Keefover-Ring K."/>
            <person name="Currie C.R."/>
        </authorList>
    </citation>
    <scope>NUCLEOTIDE SEQUENCE [LARGE SCALE GENOMIC DNA]</scope>
    <source>
        <strain evidence="11">Al-1710</strain>
    </source>
</reference>
<evidence type="ECO:0000256" key="7">
    <source>
        <dbReference type="SAM" id="MobiDB-lite"/>
    </source>
</evidence>
<comment type="similarity">
    <text evidence="1">Belongs to the EcpC/MatD family.</text>
</comment>
<keyword evidence="12" id="KW-1185">Reference proteome</keyword>
<accession>A0ABX0S0U2</accession>
<comment type="function">
    <text evidence="6">Part of the ecpRABCDE operon, which encodes the E.coli common pilus (ECP). ECP is found in both commensal and pathogenic strains and plays a dual role in early-stage biofilm development and host cell recognition.</text>
</comment>
<dbReference type="InterPro" id="IPR032636">
    <property type="entry name" value="Pilus_assem_E-set-like_dom"/>
</dbReference>
<protein>
    <recommendedName>
        <fullName evidence="2">Probable outer membrane usher protein EcpC</fullName>
    </recommendedName>
</protein>